<reference evidence="3" key="1">
    <citation type="submission" date="2020-10" db="EMBL/GenBank/DDBJ databases">
        <authorList>
            <person name="Gilroy R."/>
        </authorList>
    </citation>
    <scope>NUCLEOTIDE SEQUENCE</scope>
    <source>
        <strain evidence="3">14508</strain>
    </source>
</reference>
<dbReference type="Proteomes" id="UP000886893">
    <property type="component" value="Unassembled WGS sequence"/>
</dbReference>
<feature type="domain" description="Enolpyruvate transferase" evidence="2">
    <location>
        <begin position="148"/>
        <end position="409"/>
    </location>
</feature>
<evidence type="ECO:0000256" key="1">
    <source>
        <dbReference type="ARBA" id="ARBA00022679"/>
    </source>
</evidence>
<keyword evidence="1" id="KW-0808">Transferase</keyword>
<dbReference type="PANTHER" id="PTHR21090">
    <property type="entry name" value="AROM/DEHYDROQUINATE SYNTHASE"/>
    <property type="match status" value="1"/>
</dbReference>
<accession>A0A9D1G8G3</accession>
<feature type="domain" description="Enolpyruvate transferase" evidence="2">
    <location>
        <begin position="15"/>
        <end position="109"/>
    </location>
</feature>
<dbReference type="Pfam" id="PF00275">
    <property type="entry name" value="EPSP_synthase"/>
    <property type="match status" value="2"/>
</dbReference>
<comment type="caution">
    <text evidence="3">The sequence shown here is derived from an EMBL/GenBank/DDBJ whole genome shotgun (WGS) entry which is preliminary data.</text>
</comment>
<evidence type="ECO:0000313" key="4">
    <source>
        <dbReference type="Proteomes" id="UP000886893"/>
    </source>
</evidence>
<reference evidence="3" key="2">
    <citation type="journal article" date="2021" name="PeerJ">
        <title>Extensive microbial diversity within the chicken gut microbiome revealed by metagenomics and culture.</title>
        <authorList>
            <person name="Gilroy R."/>
            <person name="Ravi A."/>
            <person name="Getino M."/>
            <person name="Pursley I."/>
            <person name="Horton D.L."/>
            <person name="Alikhan N.F."/>
            <person name="Baker D."/>
            <person name="Gharbi K."/>
            <person name="Hall N."/>
            <person name="Watson M."/>
            <person name="Adriaenssens E.M."/>
            <person name="Foster-Nyarko E."/>
            <person name="Jarju S."/>
            <person name="Secka A."/>
            <person name="Antonio M."/>
            <person name="Oren A."/>
            <person name="Chaudhuri R.R."/>
            <person name="La Ragione R."/>
            <person name="Hildebrand F."/>
            <person name="Pallen M.J."/>
        </authorList>
    </citation>
    <scope>NUCLEOTIDE SEQUENCE</scope>
    <source>
        <strain evidence="3">14508</strain>
    </source>
</reference>
<evidence type="ECO:0000259" key="2">
    <source>
        <dbReference type="Pfam" id="PF00275"/>
    </source>
</evidence>
<dbReference type="SUPFAM" id="SSF55205">
    <property type="entry name" value="EPT/RTPC-like"/>
    <property type="match status" value="1"/>
</dbReference>
<evidence type="ECO:0000313" key="3">
    <source>
        <dbReference type="EMBL" id="HIT17626.1"/>
    </source>
</evidence>
<dbReference type="AlphaFoldDB" id="A0A9D1G8G3"/>
<sequence>MKAKVYPLSSQKNIKMEIPPSAKMLHYAIICASIAKGTSVLKNVNYNRNILDTIQWCKQMGATIKQEKNRLTIHGVNNQIHLTNNVFETKASRYTFLYMLPLLSLSHHPIIFKTPSSAIIEQANPYKYIFEKENLYYHVENQTIKIEQAIKSGFIYINGHDNASLILGLLLALPLLNTGSKIVVRAPVTEKEDIEQFINLLKKFGIHIVFNTSNHTIEIIPNQSFKAYSFSIETDYYLLSLCTVLNKFSGVVNFIHVNKKSSGTDYLLLQQLKEFNIEWNNRFLNPKKRKELHLTKVDVSIYKKVFPLLLVLALFNKNAVTFTHLDSSSTIQRQLKIVLNVFDVLEVEYQQQENELLVFPKQIQNKKQLDCQKDPYIAIVLSLLAVISKAPLIIKNCQCINYVFEGFYRQIQNFGSIVEFIHD</sequence>
<dbReference type="InterPro" id="IPR036968">
    <property type="entry name" value="Enolpyruvate_Tfrase_sf"/>
</dbReference>
<gene>
    <name evidence="3" type="ORF">IAD04_04560</name>
</gene>
<proteinExistence type="predicted"/>
<dbReference type="EMBL" id="DVKI01000141">
    <property type="protein sequence ID" value="HIT17626.1"/>
    <property type="molecule type" value="Genomic_DNA"/>
</dbReference>
<name>A0A9D1G8G3_9FIRM</name>
<dbReference type="InterPro" id="IPR001986">
    <property type="entry name" value="Enolpyruvate_Tfrase_dom"/>
</dbReference>
<dbReference type="PANTHER" id="PTHR21090:SF5">
    <property type="entry name" value="PENTAFUNCTIONAL AROM POLYPEPTIDE"/>
    <property type="match status" value="1"/>
</dbReference>
<dbReference type="InterPro" id="IPR013792">
    <property type="entry name" value="RNA3'P_cycl/enolpyr_Trfase_a/b"/>
</dbReference>
<dbReference type="GO" id="GO:0009423">
    <property type="term" value="P:chorismate biosynthetic process"/>
    <property type="evidence" value="ECO:0007669"/>
    <property type="project" value="TreeGrafter"/>
</dbReference>
<protein>
    <recommendedName>
        <fullName evidence="2">Enolpyruvate transferase domain-containing protein</fullName>
    </recommendedName>
</protein>
<dbReference type="Gene3D" id="3.65.10.10">
    <property type="entry name" value="Enolpyruvate transferase domain"/>
    <property type="match status" value="2"/>
</dbReference>
<dbReference type="GO" id="GO:0003866">
    <property type="term" value="F:3-phosphoshikimate 1-carboxyvinyltransferase activity"/>
    <property type="evidence" value="ECO:0007669"/>
    <property type="project" value="TreeGrafter"/>
</dbReference>
<organism evidence="3 4">
    <name type="scientific">Candidatus Caccosoma faecigallinarum</name>
    <dbReference type="NCBI Taxonomy" id="2840720"/>
    <lineage>
        <taxon>Bacteria</taxon>
        <taxon>Bacillati</taxon>
        <taxon>Bacillota</taxon>
        <taxon>Bacillota incertae sedis</taxon>
        <taxon>Candidatus Caccosoma</taxon>
    </lineage>
</organism>